<dbReference type="InterPro" id="IPR002048">
    <property type="entry name" value="EF_hand_dom"/>
</dbReference>
<evidence type="ECO:0000259" key="3">
    <source>
        <dbReference type="PROSITE" id="PS50222"/>
    </source>
</evidence>
<feature type="domain" description="EF-hand" evidence="3">
    <location>
        <begin position="46"/>
        <end position="81"/>
    </location>
</feature>
<feature type="compositionally biased region" description="Low complexity" evidence="1">
    <location>
        <begin position="463"/>
        <end position="474"/>
    </location>
</feature>
<feature type="compositionally biased region" description="Polar residues" evidence="1">
    <location>
        <begin position="159"/>
        <end position="170"/>
    </location>
</feature>
<feature type="region of interest" description="Disordered" evidence="1">
    <location>
        <begin position="347"/>
        <end position="414"/>
    </location>
</feature>
<dbReference type="PROSITE" id="PS00018">
    <property type="entry name" value="EF_HAND_1"/>
    <property type="match status" value="1"/>
</dbReference>
<accession>A0ABD3M345</accession>
<dbReference type="PROSITE" id="PS50222">
    <property type="entry name" value="EF_HAND_2"/>
    <property type="match status" value="1"/>
</dbReference>
<feature type="chain" id="PRO_5044832421" description="EF-hand domain-containing protein" evidence="2">
    <location>
        <begin position="26"/>
        <end position="966"/>
    </location>
</feature>
<evidence type="ECO:0000313" key="5">
    <source>
        <dbReference type="Proteomes" id="UP001530293"/>
    </source>
</evidence>
<gene>
    <name evidence="4" type="ORF">ACHAWU_006063</name>
</gene>
<feature type="compositionally biased region" description="Basic and acidic residues" evidence="1">
    <location>
        <begin position="453"/>
        <end position="462"/>
    </location>
</feature>
<reference evidence="4 5" key="1">
    <citation type="submission" date="2024-10" db="EMBL/GenBank/DDBJ databases">
        <title>Updated reference genomes for cyclostephanoid diatoms.</title>
        <authorList>
            <person name="Roberts W.R."/>
            <person name="Alverson A.J."/>
        </authorList>
    </citation>
    <scope>NUCLEOTIDE SEQUENCE [LARGE SCALE GENOMIC DNA]</scope>
    <source>
        <strain evidence="4 5">AJA232-27</strain>
    </source>
</reference>
<dbReference type="AlphaFoldDB" id="A0ABD3M345"/>
<sequence>MQQLRKGITQMFLLILSAILPIGHAQFLRRSSIISEIMMTRAYDPNNPSECYNLLYESDANEDGTVSNDEYQTFVSLLSDGEFNTVSYVDLPFGIKINFVYLNCLCRYLPENAPGGNDCCTGPDGGIFVSGAGPGELPTSSEEEYLNTVCSETQVAIDSARSESSMSPVMTVTERPTKNPTTESPTSSAPTTTPSADPTKSPTDLPSAKPITSAPSSLPPSLSSTGMPSSSPPSTQQPSVTSPEISTASPTPIKQTLVPTTSTPTLPVLEGTQYPSSSSYPSISYNPSFLPSSSSNLSISTSSDVEPSQGTRDTGAEALPAGGVAGIVLSSVFVLFATAYIYTTKKRKREEDDPDLRDVRNKDLDDLEAGAGAELKDDEGGAGTSENVRSVGGDGSDGDQVGRDNQVTDNDEEEDETFIGNITEDTHQLPVIAARSPPRLSRTSLMAGVPNSPKRDPFHDDSSSAGESGWSSSAGLSSLNTASFDNGTDDGLMPGSPGRLLTTIGVADVAASAAGATQRDAKPSFVPIDDDIDESSDISYDDNHPADAALNLHPDPIQRGLAQGKVTREDLNAAIEAGDWAVVGATAALLADSSGGVMDISISGSEYGDLSLHTRDTMSEISDTDDRAKELDRLVETGDWEGVVMAAAQFEGSLDGQDDTSDVYSSKNKTRTTAKDKAEIRSEVEKLVRRVVPDEIDNIDDMMLQFEGREEELVETLRTMQERSLSQRAKPAVHKTAKLEGKAKASSDKSVSSSSEPSYYAESTNSSMSGNAAANNSLDNSISNSSVSDLGMTSADDQSSSRKTTQSSLELAIERGDWRAVGEAAAKMSSDGVANDGSGSSIHSGSVPESQGRQDRVNYLDALISKGDWSGIVAAAGTYQAIDDYKADDNRTSLEEREALAQAQMWQEIARQSSQSKTDAKGAIEATDWAISLERKRIEDTAHVVAADEYDDPDPKKTRMEDDESV</sequence>
<feature type="compositionally biased region" description="Polar residues" evidence="1">
    <location>
        <begin position="244"/>
        <end position="254"/>
    </location>
</feature>
<keyword evidence="5" id="KW-1185">Reference proteome</keyword>
<protein>
    <recommendedName>
        <fullName evidence="3">EF-hand domain-containing protein</fullName>
    </recommendedName>
</protein>
<dbReference type="EMBL" id="JALLBG020000231">
    <property type="protein sequence ID" value="KAL3758403.1"/>
    <property type="molecule type" value="Genomic_DNA"/>
</dbReference>
<dbReference type="InterPro" id="IPR018247">
    <property type="entry name" value="EF_Hand_1_Ca_BS"/>
</dbReference>
<feature type="compositionally biased region" description="Low complexity" evidence="1">
    <location>
        <begin position="748"/>
        <end position="788"/>
    </location>
</feature>
<feature type="region of interest" description="Disordered" evidence="1">
    <location>
        <begin position="719"/>
        <end position="854"/>
    </location>
</feature>
<feature type="region of interest" description="Disordered" evidence="1">
    <location>
        <begin position="435"/>
        <end position="474"/>
    </location>
</feature>
<comment type="caution">
    <text evidence="4">The sequence shown here is derived from an EMBL/GenBank/DDBJ whole genome shotgun (WGS) entry which is preliminary data.</text>
</comment>
<feature type="region of interest" description="Disordered" evidence="1">
    <location>
        <begin position="513"/>
        <end position="536"/>
    </location>
</feature>
<feature type="compositionally biased region" description="Polar residues" evidence="1">
    <location>
        <begin position="795"/>
        <end position="809"/>
    </location>
</feature>
<evidence type="ECO:0000256" key="2">
    <source>
        <dbReference type="SAM" id="SignalP"/>
    </source>
</evidence>
<feature type="signal peptide" evidence="2">
    <location>
        <begin position="1"/>
        <end position="25"/>
    </location>
</feature>
<feature type="compositionally biased region" description="Basic and acidic residues" evidence="1">
    <location>
        <begin position="737"/>
        <end position="747"/>
    </location>
</feature>
<dbReference type="Proteomes" id="UP001530293">
    <property type="component" value="Unassembled WGS sequence"/>
</dbReference>
<proteinExistence type="predicted"/>
<feature type="compositionally biased region" description="Low complexity" evidence="1">
    <location>
        <begin position="180"/>
        <end position="243"/>
    </location>
</feature>
<keyword evidence="2" id="KW-0732">Signal</keyword>
<evidence type="ECO:0000313" key="4">
    <source>
        <dbReference type="EMBL" id="KAL3758403.1"/>
    </source>
</evidence>
<feature type="region of interest" description="Disordered" evidence="1">
    <location>
        <begin position="159"/>
        <end position="317"/>
    </location>
</feature>
<name>A0ABD3M345_9STRA</name>
<feature type="region of interest" description="Disordered" evidence="1">
    <location>
        <begin position="944"/>
        <end position="966"/>
    </location>
</feature>
<feature type="compositionally biased region" description="Polar residues" evidence="1">
    <location>
        <begin position="837"/>
        <end position="851"/>
    </location>
</feature>
<evidence type="ECO:0000256" key="1">
    <source>
        <dbReference type="SAM" id="MobiDB-lite"/>
    </source>
</evidence>
<organism evidence="4 5">
    <name type="scientific">Discostella pseudostelligera</name>
    <dbReference type="NCBI Taxonomy" id="259834"/>
    <lineage>
        <taxon>Eukaryota</taxon>
        <taxon>Sar</taxon>
        <taxon>Stramenopiles</taxon>
        <taxon>Ochrophyta</taxon>
        <taxon>Bacillariophyta</taxon>
        <taxon>Coscinodiscophyceae</taxon>
        <taxon>Thalassiosirophycidae</taxon>
        <taxon>Stephanodiscales</taxon>
        <taxon>Stephanodiscaceae</taxon>
        <taxon>Discostella</taxon>
    </lineage>
</organism>
<feature type="compositionally biased region" description="Low complexity" evidence="1">
    <location>
        <begin position="256"/>
        <end position="303"/>
    </location>
</feature>